<dbReference type="GO" id="GO:0005829">
    <property type="term" value="C:cytosol"/>
    <property type="evidence" value="ECO:0007669"/>
    <property type="project" value="TreeGrafter"/>
</dbReference>
<dbReference type="GO" id="GO:0006396">
    <property type="term" value="P:RNA processing"/>
    <property type="evidence" value="ECO:0007669"/>
    <property type="project" value="InterPro"/>
</dbReference>
<proteinExistence type="inferred from homology"/>
<dbReference type="Gene3D" id="3.40.1280.10">
    <property type="match status" value="1"/>
</dbReference>
<dbReference type="Proteomes" id="UP000290243">
    <property type="component" value="Chromosome"/>
</dbReference>
<evidence type="ECO:0000256" key="3">
    <source>
        <dbReference type="ARBA" id="ARBA00022679"/>
    </source>
</evidence>
<keyword evidence="2 5" id="KW-0489">Methyltransferase</keyword>
<dbReference type="InterPro" id="IPR013123">
    <property type="entry name" value="SpoU_subst-bd"/>
</dbReference>
<dbReference type="RefSeq" id="WP_129646922.1">
    <property type="nucleotide sequence ID" value="NZ_LR215037.1"/>
</dbReference>
<feature type="domain" description="RNA 2-O ribose methyltransferase substrate binding" evidence="4">
    <location>
        <begin position="5"/>
        <end position="75"/>
    </location>
</feature>
<dbReference type="CDD" id="cd18103">
    <property type="entry name" value="SpoU-like_RlmB"/>
    <property type="match status" value="1"/>
</dbReference>
<dbReference type="GO" id="GO:0032259">
    <property type="term" value="P:methylation"/>
    <property type="evidence" value="ECO:0007669"/>
    <property type="project" value="UniProtKB-KW"/>
</dbReference>
<dbReference type="SUPFAM" id="SSF55315">
    <property type="entry name" value="L30e-like"/>
    <property type="match status" value="1"/>
</dbReference>
<dbReference type="EC" id="2.1.1.-" evidence="5"/>
<dbReference type="InterPro" id="IPR029028">
    <property type="entry name" value="Alpha/beta_knot_MTases"/>
</dbReference>
<dbReference type="Pfam" id="PF00588">
    <property type="entry name" value="SpoU_methylase"/>
    <property type="match status" value="1"/>
</dbReference>
<dbReference type="EMBL" id="LR215037">
    <property type="protein sequence ID" value="VEU75643.1"/>
    <property type="molecule type" value="Genomic_DNA"/>
</dbReference>
<dbReference type="GO" id="GO:0003723">
    <property type="term" value="F:RNA binding"/>
    <property type="evidence" value="ECO:0007669"/>
    <property type="project" value="InterPro"/>
</dbReference>
<evidence type="ECO:0000256" key="2">
    <source>
        <dbReference type="ARBA" id="ARBA00022603"/>
    </source>
</evidence>
<dbReference type="KEGG" id="mmau:NCTC10168_00570"/>
<dbReference type="InterPro" id="IPR029026">
    <property type="entry name" value="tRNA_m1G_MTases_N"/>
</dbReference>
<organism evidence="5 6">
    <name type="scientific">Mycoplasmopsis maculosa</name>
    <dbReference type="NCBI Taxonomy" id="114885"/>
    <lineage>
        <taxon>Bacteria</taxon>
        <taxon>Bacillati</taxon>
        <taxon>Mycoplasmatota</taxon>
        <taxon>Mycoplasmoidales</taxon>
        <taxon>Metamycoplasmataceae</taxon>
        <taxon>Mycoplasmopsis</taxon>
    </lineage>
</organism>
<dbReference type="InterPro" id="IPR029064">
    <property type="entry name" value="Ribosomal_eL30-like_sf"/>
</dbReference>
<evidence type="ECO:0000259" key="4">
    <source>
        <dbReference type="SMART" id="SM00967"/>
    </source>
</evidence>
<evidence type="ECO:0000313" key="5">
    <source>
        <dbReference type="EMBL" id="VEU75643.1"/>
    </source>
</evidence>
<comment type="similarity">
    <text evidence="1">Belongs to the class IV-like SAM-binding methyltransferase superfamily. RNA methyltransferase TrmH family.</text>
</comment>
<dbReference type="GO" id="GO:0008173">
    <property type="term" value="F:RNA methyltransferase activity"/>
    <property type="evidence" value="ECO:0007669"/>
    <property type="project" value="InterPro"/>
</dbReference>
<dbReference type="PANTHER" id="PTHR46429:SF1">
    <property type="entry name" value="23S RRNA (GUANOSINE-2'-O-)-METHYLTRANSFERASE RLMB"/>
    <property type="match status" value="1"/>
</dbReference>
<dbReference type="AlphaFoldDB" id="A0A449B4W1"/>
<dbReference type="InterPro" id="IPR004441">
    <property type="entry name" value="rRNA_MeTrfase_TrmH"/>
</dbReference>
<dbReference type="SMART" id="SM00967">
    <property type="entry name" value="SpoU_sub_bind"/>
    <property type="match status" value="1"/>
</dbReference>
<dbReference type="SUPFAM" id="SSF75217">
    <property type="entry name" value="alpha/beta knot"/>
    <property type="match status" value="1"/>
</dbReference>
<dbReference type="PANTHER" id="PTHR46429">
    <property type="entry name" value="23S RRNA (GUANOSINE-2'-O-)-METHYLTRANSFERASE RLMB"/>
    <property type="match status" value="1"/>
</dbReference>
<gene>
    <name evidence="5" type="ORF">NCTC10168_00570</name>
</gene>
<dbReference type="NCBIfam" id="TIGR00186">
    <property type="entry name" value="rRNA_methyl_3"/>
    <property type="match status" value="1"/>
</dbReference>
<keyword evidence="6" id="KW-1185">Reference proteome</keyword>
<keyword evidence="3 5" id="KW-0808">Transferase</keyword>
<dbReference type="OrthoDB" id="9794400at2"/>
<dbReference type="InterPro" id="IPR001537">
    <property type="entry name" value="SpoU_MeTrfase"/>
</dbReference>
<dbReference type="Pfam" id="PF08032">
    <property type="entry name" value="SpoU_sub_bind"/>
    <property type="match status" value="1"/>
</dbReference>
<reference evidence="5 6" key="1">
    <citation type="submission" date="2019-01" db="EMBL/GenBank/DDBJ databases">
        <authorList>
            <consortium name="Pathogen Informatics"/>
        </authorList>
    </citation>
    <scope>NUCLEOTIDE SEQUENCE [LARGE SCALE GENOMIC DNA]</scope>
    <source>
        <strain evidence="5 6">NCTC10168</strain>
    </source>
</reference>
<sequence>MKKLYLCGKNTVIDAIKNNRNIIDVIYVISNSHEQKIKEISSNIKTSLKDQIFFKDFQNENHQGYIAFLKDFPIYDLETIKKDKPENILILDHIQDTHNFGAILRTANAAGINHIVIPKDRAADITPTVLKISSGGFIGMKIIKVNSISATIDKLKKWGFWIYVSALDKNSQAYNKIEYNKPTAMVVGNEETGASKSVLNIADQTVYIPQFGSVQSLNVSVATGILIFELIKNKNEI</sequence>
<name>A0A449B4W1_9BACT</name>
<evidence type="ECO:0000313" key="6">
    <source>
        <dbReference type="Proteomes" id="UP000290243"/>
    </source>
</evidence>
<protein>
    <submittedName>
        <fullName evidence="5">rRNA methylase</fullName>
        <ecNumber evidence="5">2.1.1.-</ecNumber>
    </submittedName>
</protein>
<accession>A0A449B4W1</accession>
<evidence type="ECO:0000256" key="1">
    <source>
        <dbReference type="ARBA" id="ARBA00007228"/>
    </source>
</evidence>